<dbReference type="SUPFAM" id="SSF56784">
    <property type="entry name" value="HAD-like"/>
    <property type="match status" value="1"/>
</dbReference>
<dbReference type="Pfam" id="PF13344">
    <property type="entry name" value="Hydrolase_6"/>
    <property type="match status" value="1"/>
</dbReference>
<accession>A0ABZ2YBX1</accession>
<keyword evidence="4" id="KW-1185">Reference proteome</keyword>
<dbReference type="PROSITE" id="PS00893">
    <property type="entry name" value="NUDIX_BOX"/>
    <property type="match status" value="1"/>
</dbReference>
<evidence type="ECO:0000313" key="4">
    <source>
        <dbReference type="Proteomes" id="UP001461341"/>
    </source>
</evidence>
<dbReference type="Pfam" id="PF00293">
    <property type="entry name" value="NUDIX"/>
    <property type="match status" value="1"/>
</dbReference>
<dbReference type="GO" id="GO:0016787">
    <property type="term" value="F:hydrolase activity"/>
    <property type="evidence" value="ECO:0007669"/>
    <property type="project" value="UniProtKB-KW"/>
</dbReference>
<dbReference type="InterPro" id="IPR036412">
    <property type="entry name" value="HAD-like_sf"/>
</dbReference>
<dbReference type="Proteomes" id="UP001461341">
    <property type="component" value="Chromosome"/>
</dbReference>
<dbReference type="EMBL" id="CP121689">
    <property type="protein sequence ID" value="WZL75228.1"/>
    <property type="molecule type" value="Genomic_DNA"/>
</dbReference>
<gene>
    <name evidence="3" type="ORF">QBE54_06390</name>
</gene>
<organism evidence="3 4">
    <name type="scientific">Thermatribacter velox</name>
    <dbReference type="NCBI Taxonomy" id="3039681"/>
    <lineage>
        <taxon>Bacteria</taxon>
        <taxon>Pseudomonadati</taxon>
        <taxon>Atribacterota</taxon>
        <taxon>Atribacteria</taxon>
        <taxon>Atribacterales</taxon>
        <taxon>Thermatribacteraceae</taxon>
        <taxon>Thermatribacter</taxon>
    </lineage>
</organism>
<feature type="domain" description="Nudix hydrolase" evidence="2">
    <location>
        <begin position="275"/>
        <end position="409"/>
    </location>
</feature>
<dbReference type="Pfam" id="PF13242">
    <property type="entry name" value="Hydrolase_like"/>
    <property type="match status" value="1"/>
</dbReference>
<proteinExistence type="predicted"/>
<dbReference type="PANTHER" id="PTHR19288">
    <property type="entry name" value="4-NITROPHENYLPHOSPHATASE-RELATED"/>
    <property type="match status" value="1"/>
</dbReference>
<dbReference type="Gene3D" id="3.90.79.10">
    <property type="entry name" value="Nucleoside Triphosphate Pyrophosphohydrolase"/>
    <property type="match status" value="1"/>
</dbReference>
<keyword evidence="1 3" id="KW-0378">Hydrolase</keyword>
<dbReference type="InterPro" id="IPR020476">
    <property type="entry name" value="Nudix_hydrolase"/>
</dbReference>
<dbReference type="NCBIfam" id="TIGR01460">
    <property type="entry name" value="HAD-SF-IIA"/>
    <property type="match status" value="1"/>
</dbReference>
<reference evidence="3 4" key="1">
    <citation type="submission" date="2023-03" db="EMBL/GenBank/DDBJ databases">
        <title>Novel Species.</title>
        <authorList>
            <person name="Ma S."/>
        </authorList>
    </citation>
    <scope>NUCLEOTIDE SEQUENCE [LARGE SCALE GENOMIC DNA]</scope>
    <source>
        <strain evidence="3 4">B11</strain>
    </source>
</reference>
<evidence type="ECO:0000259" key="2">
    <source>
        <dbReference type="PROSITE" id="PS51462"/>
    </source>
</evidence>
<dbReference type="InterPro" id="IPR020084">
    <property type="entry name" value="NUDIX_hydrolase_CS"/>
</dbReference>
<protein>
    <submittedName>
        <fullName evidence="3">HAD-IIA family hydrolase</fullName>
    </submittedName>
</protein>
<evidence type="ECO:0000313" key="3">
    <source>
        <dbReference type="EMBL" id="WZL75228.1"/>
    </source>
</evidence>
<dbReference type="PANTHER" id="PTHR19288:SF46">
    <property type="entry name" value="HALOACID DEHALOGENASE-LIKE HYDROLASE DOMAIN-CONTAINING PROTEIN 2"/>
    <property type="match status" value="1"/>
</dbReference>
<dbReference type="InterPro" id="IPR006357">
    <property type="entry name" value="HAD-SF_hydro_IIA"/>
</dbReference>
<dbReference type="Gene3D" id="3.40.50.1000">
    <property type="entry name" value="HAD superfamily/HAD-like"/>
    <property type="match status" value="2"/>
</dbReference>
<dbReference type="PROSITE" id="PS51462">
    <property type="entry name" value="NUDIX"/>
    <property type="match status" value="1"/>
</dbReference>
<dbReference type="InterPro" id="IPR000086">
    <property type="entry name" value="NUDIX_hydrolase_dom"/>
</dbReference>
<dbReference type="SUPFAM" id="SSF55811">
    <property type="entry name" value="Nudix"/>
    <property type="match status" value="1"/>
</dbReference>
<dbReference type="PRINTS" id="PR00502">
    <property type="entry name" value="NUDIXFAMILY"/>
</dbReference>
<dbReference type="RefSeq" id="WP_369017374.1">
    <property type="nucleotide sequence ID" value="NZ_CP121689.1"/>
</dbReference>
<name>A0ABZ2YBX1_9BACT</name>
<dbReference type="InterPro" id="IPR015797">
    <property type="entry name" value="NUDIX_hydrolase-like_dom_sf"/>
</dbReference>
<dbReference type="InterPro" id="IPR023214">
    <property type="entry name" value="HAD_sf"/>
</dbReference>
<sequence>MKRILDFFDVFFISLDGFVHNEIVHHQVGKVIDQIHEAGKTLRLLTNNPYYSRESIYAKLQKLGFKVTLEEIITPGWVLKLFLKFQRLGKIYLLGNQELRKELLDTSIEVTQHDPQAVVVGFDEAISLREIKEAAAFTIKGIPLIATNPDYQFNTCWGVVPSTGIIVDVLEKMTSTRAVCLGRPNPFFFFAALGELSLKKLRCVVIGDNPQTDIVGAHWMRMSSVLVAQHFEYFPATGDPRNPDLWVQDFEELQEKRVTELMHLDRSFPVLPDGIKVATCGIVLDCKRRVLLALKRGSKDWGLPAGTMEIGETLTGCLQRELREETGISIDPQSIICRGVFTDPEELVFTKELGKPFQFVVVVYECRALNGKPRPDGEEIREARFFALDELPSNLFPTHRKWIQKLLVASNR</sequence>
<evidence type="ECO:0000256" key="1">
    <source>
        <dbReference type="ARBA" id="ARBA00022801"/>
    </source>
</evidence>